<dbReference type="Proteomes" id="UP001288944">
    <property type="component" value="Unassembled WGS sequence"/>
</dbReference>
<protein>
    <submittedName>
        <fullName evidence="2">Glycoside hydrolase family 92 protein</fullName>
    </submittedName>
</protein>
<dbReference type="FunFam" id="3.30.2080.10:FF:000001">
    <property type="entry name" value="Alpha-1,2-mannosidase subfamily"/>
    <property type="match status" value="1"/>
</dbReference>
<dbReference type="EMBL" id="WNUR01001669">
    <property type="protein sequence ID" value="MDZ7543817.1"/>
    <property type="molecule type" value="Genomic_DNA"/>
</dbReference>
<feature type="non-terminal residue" evidence="2">
    <location>
        <position position="132"/>
    </location>
</feature>
<dbReference type="Gene3D" id="3.30.2080.10">
    <property type="entry name" value="GH92 mannosidase domain"/>
    <property type="match status" value="1"/>
</dbReference>
<keyword evidence="2" id="KW-0378">Hydrolase</keyword>
<dbReference type="PANTHER" id="PTHR12143">
    <property type="entry name" value="PEPTIDE N-GLYCANASE PNGASE -RELATED"/>
    <property type="match status" value="1"/>
</dbReference>
<evidence type="ECO:0000259" key="1">
    <source>
        <dbReference type="Pfam" id="PF07971"/>
    </source>
</evidence>
<reference evidence="2" key="1">
    <citation type="submission" date="2019-11" db="EMBL/GenBank/DDBJ databases">
        <title>Characterization of Clostridium perfringens isolates from swine manure treated agricultural soils.</title>
        <authorList>
            <person name="Wushke S.T."/>
        </authorList>
    </citation>
    <scope>NUCLEOTIDE SEQUENCE</scope>
    <source>
        <strain evidence="2">X62</strain>
    </source>
</reference>
<dbReference type="GO" id="GO:0000224">
    <property type="term" value="F:peptide-N4-(N-acetyl-beta-glucosaminyl)asparagine amidase activity"/>
    <property type="evidence" value="ECO:0007669"/>
    <property type="project" value="TreeGrafter"/>
</dbReference>
<dbReference type="GO" id="GO:0006516">
    <property type="term" value="P:glycoprotein catabolic process"/>
    <property type="evidence" value="ECO:0007669"/>
    <property type="project" value="TreeGrafter"/>
</dbReference>
<dbReference type="Pfam" id="PF07971">
    <property type="entry name" value="Glyco_hydro_92"/>
    <property type="match status" value="1"/>
</dbReference>
<dbReference type="InterPro" id="IPR012939">
    <property type="entry name" value="Glyco_hydro_92"/>
</dbReference>
<sequence>VYTALGYPALTQYWVRKTRNELFSARPDGLPGDEDNGSLAAWYIFGAMGLYPLSPGVPQYVAGTPLFKRMTVHLEDGKDLVIEAANTSDANQYVAGLQLDSAAVNTLYVSHEQIAAGCTLSFDMTDQPAAEV</sequence>
<accession>A0AAW9KGM6</accession>
<dbReference type="PANTHER" id="PTHR12143:SF43">
    <property type="entry name" value="PUTATIVE-RELATED"/>
    <property type="match status" value="1"/>
</dbReference>
<feature type="non-terminal residue" evidence="2">
    <location>
        <position position="1"/>
    </location>
</feature>
<gene>
    <name evidence="2" type="ORF">GNF83_22165</name>
</gene>
<dbReference type="InterPro" id="IPR050883">
    <property type="entry name" value="PNGase"/>
</dbReference>
<comment type="caution">
    <text evidence="2">The sequence shown here is derived from an EMBL/GenBank/DDBJ whole genome shotgun (WGS) entry which is preliminary data.</text>
</comment>
<dbReference type="AlphaFoldDB" id="A0AAW9KGM6"/>
<name>A0AAW9KGM6_CLOPF</name>
<proteinExistence type="predicted"/>
<evidence type="ECO:0000313" key="3">
    <source>
        <dbReference type="Proteomes" id="UP001288944"/>
    </source>
</evidence>
<organism evidence="2 3">
    <name type="scientific">Clostridium perfringens</name>
    <dbReference type="NCBI Taxonomy" id="1502"/>
    <lineage>
        <taxon>Bacteria</taxon>
        <taxon>Bacillati</taxon>
        <taxon>Bacillota</taxon>
        <taxon>Clostridia</taxon>
        <taxon>Eubacteriales</taxon>
        <taxon>Clostridiaceae</taxon>
        <taxon>Clostridium</taxon>
    </lineage>
</organism>
<feature type="domain" description="Glycosyl hydrolase family 92" evidence="1">
    <location>
        <begin position="2"/>
        <end position="125"/>
    </location>
</feature>
<evidence type="ECO:0000313" key="2">
    <source>
        <dbReference type="EMBL" id="MDZ7543817.1"/>
    </source>
</evidence>
<dbReference type="GO" id="GO:0005829">
    <property type="term" value="C:cytosol"/>
    <property type="evidence" value="ECO:0007669"/>
    <property type="project" value="TreeGrafter"/>
</dbReference>